<dbReference type="PANTHER" id="PTHR35601">
    <property type="entry name" value="TOXIN RELE"/>
    <property type="match status" value="1"/>
</dbReference>
<dbReference type="EMBL" id="FQZT01000034">
    <property type="protein sequence ID" value="SHJ99377.1"/>
    <property type="molecule type" value="Genomic_DNA"/>
</dbReference>
<dbReference type="Gene3D" id="3.30.2310.20">
    <property type="entry name" value="RelE-like"/>
    <property type="match status" value="1"/>
</dbReference>
<protein>
    <submittedName>
        <fullName evidence="3">mRNA interferase RelE/StbE</fullName>
    </submittedName>
</protein>
<comment type="similarity">
    <text evidence="1">Belongs to the RelE toxin family.</text>
</comment>
<evidence type="ECO:0000256" key="2">
    <source>
        <dbReference type="ARBA" id="ARBA00022649"/>
    </source>
</evidence>
<keyword evidence="4" id="KW-1185">Reference proteome</keyword>
<gene>
    <name evidence="3" type="ORF">SAMN02745165_03712</name>
</gene>
<evidence type="ECO:0000313" key="4">
    <source>
        <dbReference type="Proteomes" id="UP000184171"/>
    </source>
</evidence>
<dbReference type="STRING" id="1122189.SAMN02745165_03712"/>
<name>A0A1M6NUI8_MALRU</name>
<dbReference type="SUPFAM" id="SSF143011">
    <property type="entry name" value="RelE-like"/>
    <property type="match status" value="1"/>
</dbReference>
<reference evidence="3 4" key="1">
    <citation type="submission" date="2016-11" db="EMBL/GenBank/DDBJ databases">
        <authorList>
            <person name="Jaros S."/>
            <person name="Januszkiewicz K."/>
            <person name="Wedrychowicz H."/>
        </authorList>
    </citation>
    <scope>NUCLEOTIDE SEQUENCE [LARGE SCALE GENOMIC DNA]</scope>
    <source>
        <strain evidence="3 4">DSM 5091</strain>
    </source>
</reference>
<dbReference type="AlphaFoldDB" id="A0A1M6NUI8"/>
<dbReference type="InterPro" id="IPR035093">
    <property type="entry name" value="RelE/ParE_toxin_dom_sf"/>
</dbReference>
<dbReference type="Pfam" id="PF05016">
    <property type="entry name" value="ParE_toxin"/>
    <property type="match status" value="1"/>
</dbReference>
<organism evidence="3 4">
    <name type="scientific">Malonomonas rubra DSM 5091</name>
    <dbReference type="NCBI Taxonomy" id="1122189"/>
    <lineage>
        <taxon>Bacteria</taxon>
        <taxon>Pseudomonadati</taxon>
        <taxon>Thermodesulfobacteriota</taxon>
        <taxon>Desulfuromonadia</taxon>
        <taxon>Desulfuromonadales</taxon>
        <taxon>Geopsychrobacteraceae</taxon>
        <taxon>Malonomonas</taxon>
    </lineage>
</organism>
<evidence type="ECO:0000256" key="1">
    <source>
        <dbReference type="ARBA" id="ARBA00006226"/>
    </source>
</evidence>
<dbReference type="Proteomes" id="UP000184171">
    <property type="component" value="Unassembled WGS sequence"/>
</dbReference>
<dbReference type="NCBIfam" id="TIGR02385">
    <property type="entry name" value="RelE_StbE"/>
    <property type="match status" value="1"/>
</dbReference>
<accession>A0A1M6NUI8</accession>
<dbReference type="InterPro" id="IPR007712">
    <property type="entry name" value="RelE/ParE_toxin"/>
</dbReference>
<evidence type="ECO:0000313" key="3">
    <source>
        <dbReference type="EMBL" id="SHJ99377.1"/>
    </source>
</evidence>
<dbReference type="PANTHER" id="PTHR35601:SF1">
    <property type="entry name" value="TOXIN RELE"/>
    <property type="match status" value="1"/>
</dbReference>
<dbReference type="RefSeq" id="WP_072910205.1">
    <property type="nucleotide sequence ID" value="NZ_FQZT01000034.1"/>
</dbReference>
<dbReference type="OrthoDB" id="9797723at2"/>
<keyword evidence="2" id="KW-1277">Toxin-antitoxin system</keyword>
<sequence length="94" mass="10709">MTFKIELTPAAEKTLVKLAKGDRALVKKIDNAIMGLAEDPAPLNSKQLSGENPPLYRVRVGDYRILYQIEKDVLVVLVVHVGHRKDVYRFLKRH</sequence>
<proteinExistence type="inferred from homology"/>